<evidence type="ECO:0000313" key="6">
    <source>
        <dbReference type="EMBL" id="NEI51805.1"/>
    </source>
</evidence>
<dbReference type="InterPro" id="IPR036388">
    <property type="entry name" value="WH-like_DNA-bd_sf"/>
</dbReference>
<dbReference type="PANTHER" id="PTHR48111:SF36">
    <property type="entry name" value="TRANSCRIPTIONAL REGULATORY PROTEIN CUTR"/>
    <property type="match status" value="1"/>
</dbReference>
<dbReference type="CDD" id="cd00383">
    <property type="entry name" value="trans_reg_C"/>
    <property type="match status" value="1"/>
</dbReference>
<name>A0AAE4YVB2_9HYPH</name>
<dbReference type="Gene3D" id="3.40.50.2300">
    <property type="match status" value="1"/>
</dbReference>
<proteinExistence type="predicted"/>
<feature type="domain" description="OmpR/PhoB-type" evidence="5">
    <location>
        <begin position="125"/>
        <end position="219"/>
    </location>
</feature>
<dbReference type="InterPro" id="IPR011006">
    <property type="entry name" value="CheY-like_superfamily"/>
</dbReference>
<keyword evidence="2" id="KW-0597">Phosphoprotein</keyword>
<dbReference type="GO" id="GO:0006355">
    <property type="term" value="P:regulation of DNA-templated transcription"/>
    <property type="evidence" value="ECO:0007669"/>
    <property type="project" value="InterPro"/>
</dbReference>
<dbReference type="SUPFAM" id="SSF52172">
    <property type="entry name" value="CheY-like"/>
    <property type="match status" value="1"/>
</dbReference>
<reference evidence="6 7" key="1">
    <citation type="submission" date="2019-12" db="EMBL/GenBank/DDBJ databases">
        <title>Rhizobium genotypes associated with high levels of biological nitrogen fixation by grain legumes in a temperate-maritime cropping system.</title>
        <authorList>
            <person name="Maluk M."/>
            <person name="Francesc Ferrando Molina F."/>
            <person name="Lopez Del Egido L."/>
            <person name="Lafos M."/>
            <person name="Langarica-Fuentes A."/>
            <person name="Gebre Yohannes G."/>
            <person name="Young M.W."/>
            <person name="Martin P."/>
            <person name="Gantlett R."/>
            <person name="Kenicer G."/>
            <person name="Hawes C."/>
            <person name="Begg G.S."/>
            <person name="Quilliam R.S."/>
            <person name="Squire G.R."/>
            <person name="Poole P.S."/>
            <person name="Young P.W."/>
            <person name="Iannetta P.M."/>
            <person name="James E.K."/>
        </authorList>
    </citation>
    <scope>NUCLEOTIDE SEQUENCE [LARGE SCALE GENOMIC DNA]</scope>
    <source>
        <strain evidence="6 7">JHI985</strain>
    </source>
</reference>
<dbReference type="Pfam" id="PF00486">
    <property type="entry name" value="Trans_reg_C"/>
    <property type="match status" value="1"/>
</dbReference>
<evidence type="ECO:0000313" key="7">
    <source>
        <dbReference type="Proteomes" id="UP000661163"/>
    </source>
</evidence>
<feature type="domain" description="Response regulatory" evidence="4">
    <location>
        <begin position="3"/>
        <end position="117"/>
    </location>
</feature>
<feature type="DNA-binding region" description="OmpR/PhoB-type" evidence="3">
    <location>
        <begin position="125"/>
        <end position="219"/>
    </location>
</feature>
<dbReference type="InterPro" id="IPR001867">
    <property type="entry name" value="OmpR/PhoB-type_DNA-bd"/>
</dbReference>
<dbReference type="InterPro" id="IPR039420">
    <property type="entry name" value="WalR-like"/>
</dbReference>
<evidence type="ECO:0000259" key="5">
    <source>
        <dbReference type="PROSITE" id="PS51755"/>
    </source>
</evidence>
<evidence type="ECO:0000256" key="2">
    <source>
        <dbReference type="PROSITE-ProRule" id="PRU00169"/>
    </source>
</evidence>
<protein>
    <submittedName>
        <fullName evidence="6">Response regulator</fullName>
    </submittedName>
</protein>
<dbReference type="Gene3D" id="1.10.10.10">
    <property type="entry name" value="Winged helix-like DNA-binding domain superfamily/Winged helix DNA-binding domain"/>
    <property type="match status" value="1"/>
</dbReference>
<sequence length="220" mass="24853">MARILLIEDDVAQGNAIQFLSKARNFALDWAKTAADANDLLLSHNYDVILLDLALPDGRGEDILCSKSKRSDPTPIIVLTAQPCKKECARLLRAGADDFVNKPWDPDELFARIHAAIRRGGVSPLPEIYIRGLVIRSAERLIERDGKPIHLTNREWAVVECLLNRRGHKIKREVIEDALYEQGSEIESNTVQVYISRIRQKIGRDLIETERGFGYRLAAE</sequence>
<keyword evidence="1 3" id="KW-0238">DNA-binding</keyword>
<dbReference type="PROSITE" id="PS51755">
    <property type="entry name" value="OMPR_PHOB"/>
    <property type="match status" value="1"/>
</dbReference>
<dbReference type="SMART" id="SM00862">
    <property type="entry name" value="Trans_reg_C"/>
    <property type="match status" value="1"/>
</dbReference>
<dbReference type="SMART" id="SM00448">
    <property type="entry name" value="REC"/>
    <property type="match status" value="1"/>
</dbReference>
<dbReference type="RefSeq" id="WP_018496033.1">
    <property type="nucleotide sequence ID" value="NZ_WUFC01000031.1"/>
</dbReference>
<evidence type="ECO:0000259" key="4">
    <source>
        <dbReference type="PROSITE" id="PS50110"/>
    </source>
</evidence>
<feature type="modified residue" description="4-aspartylphosphate" evidence="2">
    <location>
        <position position="52"/>
    </location>
</feature>
<dbReference type="PROSITE" id="PS50110">
    <property type="entry name" value="RESPONSE_REGULATORY"/>
    <property type="match status" value="1"/>
</dbReference>
<organism evidence="6 7">
    <name type="scientific">Rhizobium ruizarguesonis</name>
    <dbReference type="NCBI Taxonomy" id="2081791"/>
    <lineage>
        <taxon>Bacteria</taxon>
        <taxon>Pseudomonadati</taxon>
        <taxon>Pseudomonadota</taxon>
        <taxon>Alphaproteobacteria</taxon>
        <taxon>Hyphomicrobiales</taxon>
        <taxon>Rhizobiaceae</taxon>
        <taxon>Rhizobium/Agrobacterium group</taxon>
        <taxon>Rhizobium</taxon>
    </lineage>
</organism>
<gene>
    <name evidence="6" type="ORF">GR217_29625</name>
</gene>
<dbReference type="GO" id="GO:0000976">
    <property type="term" value="F:transcription cis-regulatory region binding"/>
    <property type="evidence" value="ECO:0007669"/>
    <property type="project" value="TreeGrafter"/>
</dbReference>
<dbReference type="GO" id="GO:0005829">
    <property type="term" value="C:cytosol"/>
    <property type="evidence" value="ECO:0007669"/>
    <property type="project" value="TreeGrafter"/>
</dbReference>
<dbReference type="PANTHER" id="PTHR48111">
    <property type="entry name" value="REGULATOR OF RPOS"/>
    <property type="match status" value="1"/>
</dbReference>
<dbReference type="GO" id="GO:0000156">
    <property type="term" value="F:phosphorelay response regulator activity"/>
    <property type="evidence" value="ECO:0007669"/>
    <property type="project" value="TreeGrafter"/>
</dbReference>
<comment type="caution">
    <text evidence="6">The sequence shown here is derived from an EMBL/GenBank/DDBJ whole genome shotgun (WGS) entry which is preliminary data.</text>
</comment>
<evidence type="ECO:0000256" key="1">
    <source>
        <dbReference type="ARBA" id="ARBA00023125"/>
    </source>
</evidence>
<accession>A0AAE4YVB2</accession>
<dbReference type="EMBL" id="WUFC01000031">
    <property type="protein sequence ID" value="NEI51805.1"/>
    <property type="molecule type" value="Genomic_DNA"/>
</dbReference>
<dbReference type="Gene3D" id="6.10.250.690">
    <property type="match status" value="1"/>
</dbReference>
<dbReference type="Pfam" id="PF00072">
    <property type="entry name" value="Response_reg"/>
    <property type="match status" value="1"/>
</dbReference>
<dbReference type="InterPro" id="IPR001789">
    <property type="entry name" value="Sig_transdc_resp-reg_receiver"/>
</dbReference>
<dbReference type="Proteomes" id="UP000661163">
    <property type="component" value="Unassembled WGS sequence"/>
</dbReference>
<dbReference type="GO" id="GO:0032993">
    <property type="term" value="C:protein-DNA complex"/>
    <property type="evidence" value="ECO:0007669"/>
    <property type="project" value="TreeGrafter"/>
</dbReference>
<evidence type="ECO:0000256" key="3">
    <source>
        <dbReference type="PROSITE-ProRule" id="PRU01091"/>
    </source>
</evidence>
<dbReference type="AlphaFoldDB" id="A0AAE4YVB2"/>